<protein>
    <submittedName>
        <fullName evidence="1">Uncharacterized protein</fullName>
    </submittedName>
</protein>
<sequence>IKQVKFARNQFHQPMTNLLKNGAWLHGSNPRNPLRTLRNSIQYFILTFQPLTARYRMLLEPKVKCNKRRAGNVASCTISLCLQRGGGSRQDHLAK</sequence>
<proteinExistence type="predicted"/>
<dbReference type="Ensembl" id="ENSANIT00000001815.1">
    <property type="protein sequence ID" value="ENSANIP00000001765.1"/>
    <property type="gene ID" value="ENSANIG00000001271.1"/>
</dbReference>
<evidence type="ECO:0000313" key="1">
    <source>
        <dbReference type="Ensembl" id="ENSANIP00000001765.1"/>
    </source>
</evidence>
<organism evidence="1 2">
    <name type="scientific">Accipiter nisus</name>
    <name type="common">Eurasian sparrowhawk</name>
    <dbReference type="NCBI Taxonomy" id="211598"/>
    <lineage>
        <taxon>Eukaryota</taxon>
        <taxon>Metazoa</taxon>
        <taxon>Chordata</taxon>
        <taxon>Craniata</taxon>
        <taxon>Vertebrata</taxon>
        <taxon>Euteleostomi</taxon>
        <taxon>Archelosauria</taxon>
        <taxon>Archosauria</taxon>
        <taxon>Dinosauria</taxon>
        <taxon>Saurischia</taxon>
        <taxon>Theropoda</taxon>
        <taxon>Coelurosauria</taxon>
        <taxon>Aves</taxon>
        <taxon>Neognathae</taxon>
        <taxon>Neoaves</taxon>
        <taxon>Telluraves</taxon>
        <taxon>Accipitrimorphae</taxon>
        <taxon>Accipitriformes</taxon>
        <taxon>Accipitridae</taxon>
        <taxon>Accipitrinae</taxon>
        <taxon>Accipiter</taxon>
    </lineage>
</organism>
<evidence type="ECO:0000313" key="2">
    <source>
        <dbReference type="Proteomes" id="UP000694541"/>
    </source>
</evidence>
<reference evidence="1" key="1">
    <citation type="submission" date="2025-08" db="UniProtKB">
        <authorList>
            <consortium name="Ensembl"/>
        </authorList>
    </citation>
    <scope>IDENTIFICATION</scope>
</reference>
<accession>A0A8B9RQI2</accession>
<dbReference type="Proteomes" id="UP000694541">
    <property type="component" value="Unplaced"/>
</dbReference>
<dbReference type="AlphaFoldDB" id="A0A8B9RQI2"/>
<name>A0A8B9RQI2_9AVES</name>
<reference evidence="1" key="2">
    <citation type="submission" date="2025-09" db="UniProtKB">
        <authorList>
            <consortium name="Ensembl"/>
        </authorList>
    </citation>
    <scope>IDENTIFICATION</scope>
</reference>
<keyword evidence="2" id="KW-1185">Reference proteome</keyword>